<dbReference type="Pfam" id="PF11951">
    <property type="entry name" value="Fungal_trans_2"/>
    <property type="match status" value="1"/>
</dbReference>
<dbReference type="PANTHER" id="PTHR37540">
    <property type="entry name" value="TRANSCRIPTION FACTOR (ACR-2), PUTATIVE-RELATED-RELATED"/>
    <property type="match status" value="1"/>
</dbReference>
<feature type="compositionally biased region" description="Basic residues" evidence="1">
    <location>
        <begin position="78"/>
        <end position="87"/>
    </location>
</feature>
<evidence type="ECO:0000313" key="3">
    <source>
        <dbReference type="Proteomes" id="UP000566819"/>
    </source>
</evidence>
<organism evidence="2 3">
    <name type="scientific">Cudoniella acicularis</name>
    <dbReference type="NCBI Taxonomy" id="354080"/>
    <lineage>
        <taxon>Eukaryota</taxon>
        <taxon>Fungi</taxon>
        <taxon>Dikarya</taxon>
        <taxon>Ascomycota</taxon>
        <taxon>Pezizomycotina</taxon>
        <taxon>Leotiomycetes</taxon>
        <taxon>Helotiales</taxon>
        <taxon>Tricladiaceae</taxon>
        <taxon>Cudoniella</taxon>
    </lineage>
</organism>
<protein>
    <submittedName>
        <fullName evidence="2">Uncharacterized protein</fullName>
    </submittedName>
</protein>
<dbReference type="PANTHER" id="PTHR37540:SF5">
    <property type="entry name" value="TRANSCRIPTION FACTOR DOMAIN-CONTAINING PROTEIN"/>
    <property type="match status" value="1"/>
</dbReference>
<dbReference type="OrthoDB" id="4158087at2759"/>
<gene>
    <name evidence="2" type="ORF">G7Y89_g5703</name>
</gene>
<dbReference type="AlphaFoldDB" id="A0A8H4RM11"/>
<name>A0A8H4RM11_9HELO</name>
<feature type="region of interest" description="Disordered" evidence="1">
    <location>
        <begin position="66"/>
        <end position="110"/>
    </location>
</feature>
<keyword evidence="3" id="KW-1185">Reference proteome</keyword>
<reference evidence="2 3" key="1">
    <citation type="submission" date="2020-03" db="EMBL/GenBank/DDBJ databases">
        <title>Draft Genome Sequence of Cudoniella acicularis.</title>
        <authorList>
            <person name="Buettner E."/>
            <person name="Kellner H."/>
        </authorList>
    </citation>
    <scope>NUCLEOTIDE SEQUENCE [LARGE SCALE GENOMIC DNA]</scope>
    <source>
        <strain evidence="2 3">DSM 108380</strain>
    </source>
</reference>
<dbReference type="InterPro" id="IPR021858">
    <property type="entry name" value="Fun_TF"/>
</dbReference>
<evidence type="ECO:0000313" key="2">
    <source>
        <dbReference type="EMBL" id="KAF4632435.1"/>
    </source>
</evidence>
<proteinExistence type="predicted"/>
<dbReference type="EMBL" id="JAAMPI010000348">
    <property type="protein sequence ID" value="KAF4632435.1"/>
    <property type="molecule type" value="Genomic_DNA"/>
</dbReference>
<sequence>MTSSIEVVKDQNGYFRDTRGRPLVVIFNGKDKNPDEISWQEPIIGPQTLGPAGDTILQVSKKGKNDMKPLKFRNSSHPVKKAKRVVRTRVDQDPQQQKSKQKGLIGESHSTTSILVRKPPRYNDSTSRKSTPQVWIPRQPLSFSGSFTSFPIQMEPYMHTLVYRYISVIAYLPQDIHGAKFLTPQGWLPLAVTDAALFHCLLCGAALHRDVTIGKPESIARFKHLKEAVHLINTQLQDPGKQISDSTIVSVAHLADYGCMADNYAEWKIHINGLQRMVQLRGGFKALSQDLQSKIYRYSNFLIMPKFRFVNIPFRADIAGSIASLSKPRFTTITNAPYTPLDTDLPPLSPGFQHILKTTNDTLPTNLITILHQFQYLNSLLTQTPPSLTTIAGIITMLENRLLTLHAAGTASTKTPNNNQLLHDLCCIAGLLNLQTLSTSRAIFPIPPFPRAPLRKIC</sequence>
<comment type="caution">
    <text evidence="2">The sequence shown here is derived from an EMBL/GenBank/DDBJ whole genome shotgun (WGS) entry which is preliminary data.</text>
</comment>
<accession>A0A8H4RM11</accession>
<dbReference type="Proteomes" id="UP000566819">
    <property type="component" value="Unassembled WGS sequence"/>
</dbReference>
<evidence type="ECO:0000256" key="1">
    <source>
        <dbReference type="SAM" id="MobiDB-lite"/>
    </source>
</evidence>